<dbReference type="InterPro" id="IPR029058">
    <property type="entry name" value="AB_hydrolase_fold"/>
</dbReference>
<reference evidence="3 4" key="1">
    <citation type="journal article" date="2016" name="Front. Microbiol.">
        <title>Genomic Resource of Rice Seed Associated Bacteria.</title>
        <authorList>
            <person name="Midha S."/>
            <person name="Bansal K."/>
            <person name="Sharma S."/>
            <person name="Kumar N."/>
            <person name="Patil P.P."/>
            <person name="Chaudhry V."/>
            <person name="Patil P.B."/>
        </authorList>
    </citation>
    <scope>NUCLEOTIDE SEQUENCE [LARGE SCALE GENOMIC DNA]</scope>
    <source>
        <strain evidence="3 4">NS331</strain>
    </source>
</reference>
<name>A0A147GQ00_9BURK</name>
<evidence type="ECO:0000256" key="1">
    <source>
        <dbReference type="ARBA" id="ARBA00022801"/>
    </source>
</evidence>
<dbReference type="InterPro" id="IPR001375">
    <property type="entry name" value="Peptidase_S9_cat"/>
</dbReference>
<keyword evidence="1" id="KW-0378">Hydrolase</keyword>
<dbReference type="GO" id="GO:0004252">
    <property type="term" value="F:serine-type endopeptidase activity"/>
    <property type="evidence" value="ECO:0007669"/>
    <property type="project" value="InterPro"/>
</dbReference>
<dbReference type="PANTHER" id="PTHR22946">
    <property type="entry name" value="DIENELACTONE HYDROLASE DOMAIN-CONTAINING PROTEIN-RELATED"/>
    <property type="match status" value="1"/>
</dbReference>
<evidence type="ECO:0000313" key="3">
    <source>
        <dbReference type="EMBL" id="KTT16700.1"/>
    </source>
</evidence>
<dbReference type="OrthoDB" id="8638755at2"/>
<evidence type="ECO:0000259" key="2">
    <source>
        <dbReference type="Pfam" id="PF00326"/>
    </source>
</evidence>
<dbReference type="PANTHER" id="PTHR22946:SF5">
    <property type="entry name" value="PEPTIDASE S9 PROLYL OLIGOPEPTIDASE CATALYTIC DOMAIN-CONTAINING PROTEIN"/>
    <property type="match status" value="1"/>
</dbReference>
<feature type="domain" description="Peptidase S9 prolyl oligopeptidase catalytic" evidence="2">
    <location>
        <begin position="51"/>
        <end position="239"/>
    </location>
</feature>
<dbReference type="EMBL" id="LDSL01000122">
    <property type="protein sequence ID" value="KTT16700.1"/>
    <property type="molecule type" value="Genomic_DNA"/>
</dbReference>
<dbReference type="Proteomes" id="UP000072741">
    <property type="component" value="Unassembled WGS sequence"/>
</dbReference>
<dbReference type="PROSITE" id="PS00708">
    <property type="entry name" value="PRO_ENDOPEP_SER"/>
    <property type="match status" value="1"/>
</dbReference>
<dbReference type="RefSeq" id="WP_058643354.1">
    <property type="nucleotide sequence ID" value="NZ_LDSL01000122.1"/>
</dbReference>
<dbReference type="Pfam" id="PF00326">
    <property type="entry name" value="Peptidase_S9"/>
    <property type="match status" value="1"/>
</dbReference>
<dbReference type="SUPFAM" id="SSF53474">
    <property type="entry name" value="alpha/beta-Hydrolases"/>
    <property type="match status" value="1"/>
</dbReference>
<evidence type="ECO:0000313" key="4">
    <source>
        <dbReference type="Proteomes" id="UP000072741"/>
    </source>
</evidence>
<comment type="caution">
    <text evidence="3">The sequence shown here is derived from an EMBL/GenBank/DDBJ whole genome shotgun (WGS) entry which is preliminary data.</text>
</comment>
<keyword evidence="4" id="KW-1185">Reference proteome</keyword>
<dbReference type="InterPro" id="IPR002471">
    <property type="entry name" value="Pept_S9_AS"/>
</dbReference>
<accession>A0A147GQ00</accession>
<gene>
    <name evidence="3" type="ORF">NS331_18130</name>
</gene>
<dbReference type="GO" id="GO:0006508">
    <property type="term" value="P:proteolysis"/>
    <property type="evidence" value="ECO:0007669"/>
    <property type="project" value="InterPro"/>
</dbReference>
<dbReference type="AlphaFoldDB" id="A0A147GQ00"/>
<dbReference type="PATRIC" id="fig|433924.3.peg.603"/>
<dbReference type="Gene3D" id="3.40.50.1820">
    <property type="entry name" value="alpha/beta hydrolase"/>
    <property type="match status" value="1"/>
</dbReference>
<protein>
    <submittedName>
        <fullName evidence="3">Permease</fullName>
    </submittedName>
</protein>
<proteinExistence type="predicted"/>
<organism evidence="3 4">
    <name type="scientific">Pseudacidovorax intermedius</name>
    <dbReference type="NCBI Taxonomy" id="433924"/>
    <lineage>
        <taxon>Bacteria</taxon>
        <taxon>Pseudomonadati</taxon>
        <taxon>Pseudomonadota</taxon>
        <taxon>Betaproteobacteria</taxon>
        <taxon>Burkholderiales</taxon>
        <taxon>Comamonadaceae</taxon>
        <taxon>Pseudacidovorax</taxon>
    </lineage>
</organism>
<dbReference type="InterPro" id="IPR050261">
    <property type="entry name" value="FrsA_esterase"/>
</dbReference>
<sequence length="258" mass="28173">MQTQLETLQIPVDHQQIDGTLVAAAKVPGVLLVHGWDGSQEQYLARAREIAALGCVCLTFDLRGHARHAAQRLDVTREDNLRDVLAAYDTLVRHPAVDPTAIAIVGSSYGGYLAALVTAMRPVRWLAMRAPALYRDEDWEVPKGQLSRSDLAAYRLTAIAPETNRALAACEAFRGDVLVVESEHDSTVPHPVMANYLGAFRAVRSITYRVLGGADHALSKEGWRKAYGALLVTWMTEMMRGLHVAPDMAASRAPVSPP</sequence>